<dbReference type="KEGG" id="marz:MARA_48030"/>
<dbReference type="SUPFAM" id="SSF51445">
    <property type="entry name" value="(Trans)glycosidases"/>
    <property type="match status" value="1"/>
</dbReference>
<dbReference type="PROSITE" id="PS51318">
    <property type="entry name" value="TAT"/>
    <property type="match status" value="1"/>
</dbReference>
<feature type="domain" description="Asl1-like glycosyl hydrolase catalytic" evidence="1">
    <location>
        <begin position="148"/>
        <end position="308"/>
    </location>
</feature>
<protein>
    <recommendedName>
        <fullName evidence="1">Asl1-like glycosyl hydrolase catalytic domain-containing protein</fullName>
    </recommendedName>
</protein>
<dbReference type="InterPro" id="IPR006311">
    <property type="entry name" value="TAT_signal"/>
</dbReference>
<sequence>MVLDRRDFLKWTGLTVTCAAAAMSGGCTSGTPVPPPPAAAAEQELMKIGLYTWDEISDLSNQVEWLNLTYARAGVMSDALMSFCVDHHIDVLLNLTPTVDRAAFGTEVEFISAYLAQIDWALGRFGPRGTFWSDHPGLRYHPITQIEVCNEPNFGYGFSVGDAEVAPLYARVLIASHGHIKATWPEVVVVGFAAGGASNAAPDFLSNTFAELQSAGQIDCFDVVSVHPYSSNKPPEQTIVEEWGSWSSRESIDTIRQVMQEFGVAKPLWITEVGYQISHADGGKFEVTIDNQRVTTETVTPMQQAAYTVRVNMAAARYDIPRVYHMFVLDSDDYNGGWFGPGPGHEPRLVAVAMRQVIDLLAGATNLEMVLDGAQDKPTDPFAYRFTTPRGTVLVAWCQVAARFTLALEPGTRTVVTDMQGNVMATTEDASYDAALSEEPIFLHSTPL</sequence>
<name>A0A7I7S5S0_9MYCO</name>
<evidence type="ECO:0000313" key="3">
    <source>
        <dbReference type="Proteomes" id="UP000467428"/>
    </source>
</evidence>
<dbReference type="PROSITE" id="PS51257">
    <property type="entry name" value="PROKAR_LIPOPROTEIN"/>
    <property type="match status" value="1"/>
</dbReference>
<dbReference type="Pfam" id="PF11790">
    <property type="entry name" value="Glyco_hydro_cc"/>
    <property type="match status" value="1"/>
</dbReference>
<dbReference type="Proteomes" id="UP000467428">
    <property type="component" value="Chromosome"/>
</dbReference>
<dbReference type="AlphaFoldDB" id="A0A7I7S5S0"/>
<reference evidence="2 3" key="1">
    <citation type="journal article" date="2019" name="Emerg. Microbes Infect.">
        <title>Comprehensive subspecies identification of 175 nontuberculous mycobacteria species based on 7547 genomic profiles.</title>
        <authorList>
            <person name="Matsumoto Y."/>
            <person name="Kinjo T."/>
            <person name="Motooka D."/>
            <person name="Nabeya D."/>
            <person name="Jung N."/>
            <person name="Uechi K."/>
            <person name="Horii T."/>
            <person name="Iida T."/>
            <person name="Fujita J."/>
            <person name="Nakamura S."/>
        </authorList>
    </citation>
    <scope>NUCLEOTIDE SEQUENCE [LARGE SCALE GENOMIC DNA]</scope>
    <source>
        <strain evidence="2 3">JCM 18538</strain>
    </source>
</reference>
<accession>A0A7I7S5S0</accession>
<proteinExistence type="predicted"/>
<dbReference type="RefSeq" id="WP_163921811.1">
    <property type="nucleotide sequence ID" value="NZ_AP022593.1"/>
</dbReference>
<dbReference type="EMBL" id="AP022593">
    <property type="protein sequence ID" value="BBY51335.1"/>
    <property type="molecule type" value="Genomic_DNA"/>
</dbReference>
<dbReference type="InterPro" id="IPR017853">
    <property type="entry name" value="GH"/>
</dbReference>
<dbReference type="Gene3D" id="3.20.20.80">
    <property type="entry name" value="Glycosidases"/>
    <property type="match status" value="1"/>
</dbReference>
<evidence type="ECO:0000313" key="2">
    <source>
        <dbReference type="EMBL" id="BBY51335.1"/>
    </source>
</evidence>
<dbReference type="InterPro" id="IPR024655">
    <property type="entry name" value="Asl1_glyco_hydro_catalytic"/>
</dbReference>
<evidence type="ECO:0000259" key="1">
    <source>
        <dbReference type="Pfam" id="PF11790"/>
    </source>
</evidence>
<keyword evidence="3" id="KW-1185">Reference proteome</keyword>
<organism evidence="2 3">
    <name type="scientific">Mycolicibacterium arabiense</name>
    <dbReference type="NCBI Taxonomy" id="1286181"/>
    <lineage>
        <taxon>Bacteria</taxon>
        <taxon>Bacillati</taxon>
        <taxon>Actinomycetota</taxon>
        <taxon>Actinomycetes</taxon>
        <taxon>Mycobacteriales</taxon>
        <taxon>Mycobacteriaceae</taxon>
        <taxon>Mycolicibacterium</taxon>
    </lineage>
</organism>
<gene>
    <name evidence="2" type="ORF">MARA_48030</name>
</gene>
<geneLocation type="plasmid" evidence="3">
    <name>pjcm18538 dna</name>
</geneLocation>